<organism evidence="1 2">
    <name type="scientific">Rhodopseudomonas palustris</name>
    <dbReference type="NCBI Taxonomy" id="1076"/>
    <lineage>
        <taxon>Bacteria</taxon>
        <taxon>Pseudomonadati</taxon>
        <taxon>Pseudomonadota</taxon>
        <taxon>Alphaproteobacteria</taxon>
        <taxon>Hyphomicrobiales</taxon>
        <taxon>Nitrobacteraceae</taxon>
        <taxon>Rhodopseudomonas</taxon>
    </lineage>
</organism>
<dbReference type="AlphaFoldDB" id="A0AAX3DT56"/>
<dbReference type="Proteomes" id="UP001163166">
    <property type="component" value="Chromosome"/>
</dbReference>
<dbReference type="EMBL" id="CP076676">
    <property type="protein sequence ID" value="UYO37771.1"/>
    <property type="molecule type" value="Genomic_DNA"/>
</dbReference>
<evidence type="ECO:0008006" key="3">
    <source>
        <dbReference type="Google" id="ProtNLM"/>
    </source>
</evidence>
<dbReference type="RefSeq" id="WP_264073502.1">
    <property type="nucleotide sequence ID" value="NZ_CP076676.1"/>
</dbReference>
<proteinExistence type="predicted"/>
<evidence type="ECO:0000313" key="2">
    <source>
        <dbReference type="Proteomes" id="UP001163166"/>
    </source>
</evidence>
<evidence type="ECO:0000313" key="1">
    <source>
        <dbReference type="EMBL" id="UYO37771.1"/>
    </source>
</evidence>
<gene>
    <name evidence="1" type="ORF">KQX62_13555</name>
</gene>
<protein>
    <recommendedName>
        <fullName evidence="3">DUF2867 domain-containing protein</fullName>
    </recommendedName>
</protein>
<sequence length="189" mass="21281">MALIEKYVPAFSFNERHAIQVDAPGDKVLDAILSFRPEDDPFFRLMITLRELPMRTARLFGSGRQTTPKVFGIDDFTLLEHDDQEVVFGLVGQFWRPDFGLVRIADGAAFAAFQRSGVVKLGLNFAIAPQSDGRIRLTTETRAFCPDRGARLKLLPYWYAVRPFSGLIRRRILTGLKRRSEAASATTTS</sequence>
<reference evidence="1" key="1">
    <citation type="journal article" date="2022" name="Biol. Control">
        <title>In silico genomic analysis of Rhodopseudomonas palustris strains revealed potential biocontrol agents and crop yield enhancers.</title>
        <authorList>
            <person name="Surachat K."/>
            <person name="Kantachote D."/>
            <person name="Deachamag P."/>
            <person name="Wonglapsuwan M."/>
        </authorList>
    </citation>
    <scope>NUCLEOTIDE SEQUENCE</scope>
    <source>
        <strain evidence="1">TLS06</strain>
    </source>
</reference>
<name>A0AAX3DT56_RHOPL</name>
<accession>A0AAX3DT56</accession>